<evidence type="ECO:0000313" key="1">
    <source>
        <dbReference type="EMBL" id="KHF25039.1"/>
    </source>
</evidence>
<dbReference type="Proteomes" id="UP000030856">
    <property type="component" value="Unassembled WGS sequence"/>
</dbReference>
<dbReference type="AlphaFoldDB" id="A0A0B0HAZ3"/>
<reference evidence="1 2" key="1">
    <citation type="journal article" date="2014" name="BMC Genomics">
        <title>The genome of the intracellular bacterium of the coastal bivalve, Solemya velum: a blueprint for thriving in and out of symbiosis.</title>
        <authorList>
            <person name="Dmytrenko O."/>
            <person name="Russell S.L."/>
            <person name="Loo W.T."/>
            <person name="Fontanez K.M."/>
            <person name="Liao L."/>
            <person name="Roeselers G."/>
            <person name="Sharma R."/>
            <person name="Stewart F.J."/>
            <person name="Newton I.L."/>
            <person name="Woyke T."/>
            <person name="Wu D."/>
            <person name="Lang J.M."/>
            <person name="Eisen J.A."/>
            <person name="Cavanaugh C.M."/>
        </authorList>
    </citation>
    <scope>NUCLEOTIDE SEQUENCE [LARGE SCALE GENOMIC DNA]</scope>
    <source>
        <strain evidence="1 2">WH</strain>
    </source>
</reference>
<gene>
    <name evidence="1" type="ORF">JV46_09290</name>
</gene>
<proteinExistence type="predicted"/>
<accession>A0A0B0HAZ3</accession>
<protein>
    <submittedName>
        <fullName evidence="1">Uncharacterized protein</fullName>
    </submittedName>
</protein>
<comment type="caution">
    <text evidence="1">The sequence shown here is derived from an EMBL/GenBank/DDBJ whole genome shotgun (WGS) entry which is preliminary data.</text>
</comment>
<sequence>MPSLPDDAGDRFISLKKNRAPACQAMMHGSVEFRNVL</sequence>
<dbReference type="STRING" id="2340.JV46_09290"/>
<organism evidence="1 2">
    <name type="scientific">Solemya velum gill symbiont</name>
    <dbReference type="NCBI Taxonomy" id="2340"/>
    <lineage>
        <taxon>Bacteria</taxon>
        <taxon>Pseudomonadati</taxon>
        <taxon>Pseudomonadota</taxon>
        <taxon>Gammaproteobacteria</taxon>
        <taxon>sulfur-oxidizing symbionts</taxon>
    </lineage>
</organism>
<dbReference type="EMBL" id="JRAA01000002">
    <property type="protein sequence ID" value="KHF25039.1"/>
    <property type="molecule type" value="Genomic_DNA"/>
</dbReference>
<keyword evidence="2" id="KW-1185">Reference proteome</keyword>
<name>A0A0B0HAZ3_SOVGS</name>
<evidence type="ECO:0000313" key="2">
    <source>
        <dbReference type="Proteomes" id="UP000030856"/>
    </source>
</evidence>